<organism evidence="2 3">
    <name type="scientific">Planotetraspora thailandica</name>
    <dbReference type="NCBI Taxonomy" id="487172"/>
    <lineage>
        <taxon>Bacteria</taxon>
        <taxon>Bacillati</taxon>
        <taxon>Actinomycetota</taxon>
        <taxon>Actinomycetes</taxon>
        <taxon>Streptosporangiales</taxon>
        <taxon>Streptosporangiaceae</taxon>
        <taxon>Planotetraspora</taxon>
    </lineage>
</organism>
<feature type="domain" description="NmrA-like" evidence="1">
    <location>
        <begin position="8"/>
        <end position="56"/>
    </location>
</feature>
<comment type="caution">
    <text evidence="2">The sequence shown here is derived from an EMBL/GenBank/DDBJ whole genome shotgun (WGS) entry which is preliminary data.</text>
</comment>
<dbReference type="Proteomes" id="UP000605992">
    <property type="component" value="Unassembled WGS sequence"/>
</dbReference>
<dbReference type="SUPFAM" id="SSF51735">
    <property type="entry name" value="NAD(P)-binding Rossmann-fold domains"/>
    <property type="match status" value="1"/>
</dbReference>
<dbReference type="InterPro" id="IPR036291">
    <property type="entry name" value="NAD(P)-bd_dom_sf"/>
</dbReference>
<dbReference type="EMBL" id="BOOR01000037">
    <property type="protein sequence ID" value="GII56576.1"/>
    <property type="molecule type" value="Genomic_DNA"/>
</dbReference>
<name>A0A8J3V498_9ACTN</name>
<dbReference type="Pfam" id="PF05368">
    <property type="entry name" value="NmrA"/>
    <property type="match status" value="1"/>
</dbReference>
<proteinExistence type="predicted"/>
<accession>A0A8J3V498</accession>
<evidence type="ECO:0000313" key="2">
    <source>
        <dbReference type="EMBL" id="GII56576.1"/>
    </source>
</evidence>
<reference evidence="2" key="1">
    <citation type="submission" date="2021-01" db="EMBL/GenBank/DDBJ databases">
        <title>Whole genome shotgun sequence of Planotetraspora thailandica NBRC 104271.</title>
        <authorList>
            <person name="Komaki H."/>
            <person name="Tamura T."/>
        </authorList>
    </citation>
    <scope>NUCLEOTIDE SEQUENCE</scope>
    <source>
        <strain evidence="2">NBRC 104271</strain>
    </source>
</reference>
<dbReference type="RefSeq" id="WP_203946719.1">
    <property type="nucleotide sequence ID" value="NZ_BOOR01000037.1"/>
</dbReference>
<evidence type="ECO:0000259" key="1">
    <source>
        <dbReference type="Pfam" id="PF05368"/>
    </source>
</evidence>
<dbReference type="InterPro" id="IPR008030">
    <property type="entry name" value="NmrA-like"/>
</dbReference>
<sequence length="117" mass="12285">MSSSDGSKIVLITGATGDTGHFALQYALALGLEVRAMVRSIDERSQALADQGAEFMAPIAGIGVPEYLVNSIRGITIDYQAGRLGGADDNIEKLTGKRSMSVGEFARKHADILSGTN</sequence>
<evidence type="ECO:0000313" key="3">
    <source>
        <dbReference type="Proteomes" id="UP000605992"/>
    </source>
</evidence>
<gene>
    <name evidence="2" type="ORF">Pth03_49650</name>
</gene>
<keyword evidence="3" id="KW-1185">Reference proteome</keyword>
<dbReference type="Gene3D" id="3.40.50.720">
    <property type="entry name" value="NAD(P)-binding Rossmann-like Domain"/>
    <property type="match status" value="1"/>
</dbReference>
<dbReference type="AlphaFoldDB" id="A0A8J3V498"/>
<protein>
    <recommendedName>
        <fullName evidence="1">NmrA-like domain-containing protein</fullName>
    </recommendedName>
</protein>